<dbReference type="SUPFAM" id="SSF57256">
    <property type="entry name" value="Elafin-like"/>
    <property type="match status" value="1"/>
</dbReference>
<evidence type="ECO:0000313" key="4">
    <source>
        <dbReference type="EMBL" id="KRY69849.1"/>
    </source>
</evidence>
<dbReference type="AlphaFoldDB" id="A0A0V1E7Q0"/>
<dbReference type="SUPFAM" id="SSF56784">
    <property type="entry name" value="HAD-like"/>
    <property type="match status" value="1"/>
</dbReference>
<dbReference type="GO" id="GO:0005576">
    <property type="term" value="C:extracellular region"/>
    <property type="evidence" value="ECO:0007669"/>
    <property type="project" value="InterPro"/>
</dbReference>
<dbReference type="InterPro" id="IPR036645">
    <property type="entry name" value="Elafin-like_sf"/>
</dbReference>
<name>A0A0V1E7Q0_TRIPS</name>
<proteinExistence type="inferred from homology"/>
<comment type="similarity">
    <text evidence="1">Belongs to the TIM50 family.</text>
</comment>
<keyword evidence="1" id="KW-0809">Transit peptide</keyword>
<dbReference type="PANTHER" id="PTHR12210">
    <property type="entry name" value="DULLARD PROTEIN PHOSPHATASE"/>
    <property type="match status" value="1"/>
</dbReference>
<comment type="subunit">
    <text evidence="1">Component of the TIM23 complex.</text>
</comment>
<keyword evidence="1" id="KW-0813">Transport</keyword>
<sequence length="254" mass="28580">MYFLHYRCDTGAECMHGFCCSKVHAPPAKQGRCPILLVNLRTRSTVQPEDQCFSDVHCKSILKCCLTFAGKRCLLPETDFGQCADGSLAESVCNIEEQCQEMSQSCVHETKQEIANSDKMVSTSQGAYQTNPSENKKALSSLWEFVMRNDFTTKRKLDNSKQAKVKSDLSSVDLPKLTVVFDLDWTLIYASKQKLFPAQQRLASGKCFVAIRPHCITLLKIIRPLCNIMMFSAGTESYVKDVLTLIDPNGEYFE</sequence>
<dbReference type="Pfam" id="PF03031">
    <property type="entry name" value="NIF"/>
    <property type="match status" value="1"/>
</dbReference>
<organism evidence="4 5">
    <name type="scientific">Trichinella pseudospiralis</name>
    <name type="common">Parasitic roundworm</name>
    <dbReference type="NCBI Taxonomy" id="6337"/>
    <lineage>
        <taxon>Eukaryota</taxon>
        <taxon>Metazoa</taxon>
        <taxon>Ecdysozoa</taxon>
        <taxon>Nematoda</taxon>
        <taxon>Enoplea</taxon>
        <taxon>Dorylaimia</taxon>
        <taxon>Trichinellida</taxon>
        <taxon>Trichinellidae</taxon>
        <taxon>Trichinella</taxon>
    </lineage>
</organism>
<keyword evidence="1" id="KW-0496">Mitochondrion</keyword>
<evidence type="ECO:0000313" key="5">
    <source>
        <dbReference type="Proteomes" id="UP000054632"/>
    </source>
</evidence>
<reference evidence="4 5" key="1">
    <citation type="submission" date="2015-01" db="EMBL/GenBank/DDBJ databases">
        <title>Evolution of Trichinella species and genotypes.</title>
        <authorList>
            <person name="Korhonen P.K."/>
            <person name="Edoardo P."/>
            <person name="Giuseppe L.R."/>
            <person name="Gasser R.B."/>
        </authorList>
    </citation>
    <scope>NUCLEOTIDE SEQUENCE [LARGE SCALE GENOMIC DNA]</scope>
    <source>
        <strain evidence="4">ISS13</strain>
    </source>
</reference>
<keyword evidence="1" id="KW-0811">Translocation</keyword>
<dbReference type="InterPro" id="IPR050365">
    <property type="entry name" value="TIM50"/>
</dbReference>
<dbReference type="PROSITE" id="PS50969">
    <property type="entry name" value="FCP1"/>
    <property type="match status" value="1"/>
</dbReference>
<accession>A0A0V1E7Q0</accession>
<dbReference type="SMART" id="SM00217">
    <property type="entry name" value="WAP"/>
    <property type="match status" value="1"/>
</dbReference>
<dbReference type="InterPro" id="IPR004274">
    <property type="entry name" value="FCP1_dom"/>
</dbReference>
<dbReference type="GO" id="GO:0005744">
    <property type="term" value="C:TIM23 mitochondrial import inner membrane translocase complex"/>
    <property type="evidence" value="ECO:0007669"/>
    <property type="project" value="UniProtKB-UniRule"/>
</dbReference>
<gene>
    <name evidence="4" type="ORF">T4A_3581</name>
</gene>
<dbReference type="InterPro" id="IPR036412">
    <property type="entry name" value="HAD-like_sf"/>
</dbReference>
<feature type="domain" description="FCP1 homology" evidence="2">
    <location>
        <begin position="172"/>
        <end position="254"/>
    </location>
</feature>
<dbReference type="Gene3D" id="3.40.50.1000">
    <property type="entry name" value="HAD superfamily/HAD-like"/>
    <property type="match status" value="1"/>
</dbReference>
<feature type="domain" description="WAP" evidence="3">
    <location>
        <begin position="26"/>
        <end position="77"/>
    </location>
</feature>
<comment type="function">
    <text evidence="1">Essential component of the TIM23 complex, a complex that mediates the translocation of transit peptide-containing proteins across the mitochondrial inner membrane.</text>
</comment>
<dbReference type="CDD" id="cd00199">
    <property type="entry name" value="WAP"/>
    <property type="match status" value="1"/>
</dbReference>
<comment type="caution">
    <text evidence="4">The sequence shown here is derived from an EMBL/GenBank/DDBJ whole genome shotgun (WGS) entry which is preliminary data.</text>
</comment>
<dbReference type="Pfam" id="PF00095">
    <property type="entry name" value="WAP"/>
    <property type="match status" value="1"/>
</dbReference>
<dbReference type="InterPro" id="IPR008197">
    <property type="entry name" value="WAP_dom"/>
</dbReference>
<comment type="subcellular location">
    <subcellularLocation>
        <location evidence="1">Mitochondrion inner membrane</location>
        <topology evidence="1">Single-pass membrane protein</topology>
    </subcellularLocation>
</comment>
<dbReference type="PROSITE" id="PS51390">
    <property type="entry name" value="WAP"/>
    <property type="match status" value="1"/>
</dbReference>
<keyword evidence="1" id="KW-0653">Protein transport</keyword>
<dbReference type="InterPro" id="IPR023214">
    <property type="entry name" value="HAD_sf"/>
</dbReference>
<dbReference type="GO" id="GO:0030414">
    <property type="term" value="F:peptidase inhibitor activity"/>
    <property type="evidence" value="ECO:0007669"/>
    <property type="project" value="InterPro"/>
</dbReference>
<dbReference type="GO" id="GO:0015031">
    <property type="term" value="P:protein transport"/>
    <property type="evidence" value="ECO:0007669"/>
    <property type="project" value="UniProtKB-KW"/>
</dbReference>
<evidence type="ECO:0000259" key="3">
    <source>
        <dbReference type="PROSITE" id="PS51390"/>
    </source>
</evidence>
<evidence type="ECO:0000259" key="2">
    <source>
        <dbReference type="PROSITE" id="PS50969"/>
    </source>
</evidence>
<protein>
    <recommendedName>
        <fullName evidence="1">Mitochondrial import inner membrane translocase subunit TIM50</fullName>
    </recommendedName>
</protein>
<dbReference type="Gene3D" id="4.10.75.10">
    <property type="entry name" value="Elafin-like"/>
    <property type="match status" value="1"/>
</dbReference>
<dbReference type="Proteomes" id="UP000054632">
    <property type="component" value="Unassembled WGS sequence"/>
</dbReference>
<dbReference type="EMBL" id="JYDR01000083">
    <property type="protein sequence ID" value="KRY69849.1"/>
    <property type="molecule type" value="Genomic_DNA"/>
</dbReference>
<evidence type="ECO:0000256" key="1">
    <source>
        <dbReference type="RuleBase" id="RU365079"/>
    </source>
</evidence>